<name>A0AAV6ZUJ4_ENGPU</name>
<dbReference type="AlphaFoldDB" id="A0AAV6ZUJ4"/>
<evidence type="ECO:0000313" key="2">
    <source>
        <dbReference type="EMBL" id="KAG8550920.1"/>
    </source>
</evidence>
<reference evidence="2" key="1">
    <citation type="thesis" date="2020" institute="ProQuest LLC" country="789 East Eisenhower Parkway, Ann Arbor, MI, USA">
        <title>Comparative Genomics and Chromosome Evolution.</title>
        <authorList>
            <person name="Mudd A.B."/>
        </authorList>
    </citation>
    <scope>NUCLEOTIDE SEQUENCE</scope>
    <source>
        <strain evidence="2">237g6f4</strain>
        <tissue evidence="2">Blood</tissue>
    </source>
</reference>
<evidence type="ECO:0000313" key="3">
    <source>
        <dbReference type="Proteomes" id="UP000824782"/>
    </source>
</evidence>
<feature type="region of interest" description="Disordered" evidence="1">
    <location>
        <begin position="18"/>
        <end position="69"/>
    </location>
</feature>
<keyword evidence="3" id="KW-1185">Reference proteome</keyword>
<gene>
    <name evidence="2" type="ORF">GDO81_026543</name>
</gene>
<dbReference type="EMBL" id="WNYA01000016">
    <property type="protein sequence ID" value="KAG8550920.1"/>
    <property type="molecule type" value="Genomic_DNA"/>
</dbReference>
<accession>A0AAV6ZUJ4</accession>
<comment type="caution">
    <text evidence="2">The sequence shown here is derived from an EMBL/GenBank/DDBJ whole genome shotgun (WGS) entry which is preliminary data.</text>
</comment>
<protein>
    <submittedName>
        <fullName evidence="2">Uncharacterized protein</fullName>
    </submittedName>
</protein>
<proteinExistence type="predicted"/>
<evidence type="ECO:0000256" key="1">
    <source>
        <dbReference type="SAM" id="MobiDB-lite"/>
    </source>
</evidence>
<feature type="compositionally biased region" description="Basic and acidic residues" evidence="1">
    <location>
        <begin position="40"/>
        <end position="51"/>
    </location>
</feature>
<sequence length="81" mass="8609">MSGCGCLFLHGGVGVCRRTQGPVQGGHDGGPPPITSPDGSSRRDPPERCPRPPDSQDWPGIKQEVPPHHQVGEAEICVYNL</sequence>
<organism evidence="2 3">
    <name type="scientific">Engystomops pustulosus</name>
    <name type="common">Tungara frog</name>
    <name type="synonym">Physalaemus pustulosus</name>
    <dbReference type="NCBI Taxonomy" id="76066"/>
    <lineage>
        <taxon>Eukaryota</taxon>
        <taxon>Metazoa</taxon>
        <taxon>Chordata</taxon>
        <taxon>Craniata</taxon>
        <taxon>Vertebrata</taxon>
        <taxon>Euteleostomi</taxon>
        <taxon>Amphibia</taxon>
        <taxon>Batrachia</taxon>
        <taxon>Anura</taxon>
        <taxon>Neobatrachia</taxon>
        <taxon>Hyloidea</taxon>
        <taxon>Leptodactylidae</taxon>
        <taxon>Leiuperinae</taxon>
        <taxon>Engystomops</taxon>
    </lineage>
</organism>
<dbReference type="Proteomes" id="UP000824782">
    <property type="component" value="Unassembled WGS sequence"/>
</dbReference>